<gene>
    <name evidence="3" type="ORF">GCM10011610_68060</name>
</gene>
<dbReference type="RefSeq" id="WP_189034613.1">
    <property type="nucleotide sequence ID" value="NZ_BMNE01000013.1"/>
</dbReference>
<evidence type="ECO:0000259" key="2">
    <source>
        <dbReference type="Pfam" id="PF03807"/>
    </source>
</evidence>
<reference evidence="4" key="1">
    <citation type="journal article" date="2019" name="Int. J. Syst. Evol. Microbiol.">
        <title>The Global Catalogue of Microorganisms (GCM) 10K type strain sequencing project: providing services to taxonomists for standard genome sequencing and annotation.</title>
        <authorList>
            <consortium name="The Broad Institute Genomics Platform"/>
            <consortium name="The Broad Institute Genome Sequencing Center for Infectious Disease"/>
            <person name="Wu L."/>
            <person name="Ma J."/>
        </authorList>
    </citation>
    <scope>NUCLEOTIDE SEQUENCE [LARGE SCALE GENOMIC DNA]</scope>
    <source>
        <strain evidence="4">CGMCC 4.7329</strain>
    </source>
</reference>
<keyword evidence="1" id="KW-0560">Oxidoreductase</keyword>
<dbReference type="InterPro" id="IPR036291">
    <property type="entry name" value="NAD(P)-bd_dom_sf"/>
</dbReference>
<proteinExistence type="predicted"/>
<dbReference type="EMBL" id="BMNE01000013">
    <property type="protein sequence ID" value="GGN99776.1"/>
    <property type="molecule type" value="Genomic_DNA"/>
</dbReference>
<comment type="caution">
    <text evidence="3">The sequence shown here is derived from an EMBL/GenBank/DDBJ whole genome shotgun (WGS) entry which is preliminary data.</text>
</comment>
<feature type="domain" description="Pyrroline-5-carboxylate reductase catalytic N-terminal" evidence="2">
    <location>
        <begin position="2"/>
        <end position="92"/>
    </location>
</feature>
<accession>A0ABQ2L252</accession>
<evidence type="ECO:0000256" key="1">
    <source>
        <dbReference type="ARBA" id="ARBA00023002"/>
    </source>
</evidence>
<protein>
    <submittedName>
        <fullName evidence="3">3-hydroxyisobutyrate dehydrogenase</fullName>
    </submittedName>
</protein>
<dbReference type="Proteomes" id="UP000658127">
    <property type="component" value="Unassembled WGS sequence"/>
</dbReference>
<sequence>MRISVIGAGAIGGNIARRLAESGHEVLVADARGPQAVAAEVRQAGARAVELDAATQDREVIVLSIPFAKQPELADLLAGVSDETVIVDTSNYYPVMNGHIEAVDNGQVESVWSAEQLGKPIVKAWNAALAGTQQTKGLPTGTPGRIAIPVAADSERARRTVMRLVDDTGFDPVDAGILADSWRQQPGTPGYCTELDAAELQRALAAADKDEAPRTRDRLGEQFASLTEAPSLDQTVAINRAAHHRPSTR</sequence>
<dbReference type="Pfam" id="PF03807">
    <property type="entry name" value="F420_oxidored"/>
    <property type="match status" value="1"/>
</dbReference>
<dbReference type="InterPro" id="IPR051267">
    <property type="entry name" value="STEAP_metalloreductase"/>
</dbReference>
<keyword evidence="4" id="KW-1185">Reference proteome</keyword>
<dbReference type="SUPFAM" id="SSF51735">
    <property type="entry name" value="NAD(P)-binding Rossmann-fold domains"/>
    <property type="match status" value="1"/>
</dbReference>
<organism evidence="3 4">
    <name type="scientific">Nocardia rhizosphaerihabitans</name>
    <dbReference type="NCBI Taxonomy" id="1691570"/>
    <lineage>
        <taxon>Bacteria</taxon>
        <taxon>Bacillati</taxon>
        <taxon>Actinomycetota</taxon>
        <taxon>Actinomycetes</taxon>
        <taxon>Mycobacteriales</taxon>
        <taxon>Nocardiaceae</taxon>
        <taxon>Nocardia</taxon>
    </lineage>
</organism>
<dbReference type="Gene3D" id="3.40.50.720">
    <property type="entry name" value="NAD(P)-binding Rossmann-like Domain"/>
    <property type="match status" value="1"/>
</dbReference>
<evidence type="ECO:0000313" key="4">
    <source>
        <dbReference type="Proteomes" id="UP000658127"/>
    </source>
</evidence>
<name>A0ABQ2L252_9NOCA</name>
<dbReference type="PANTHER" id="PTHR14239">
    <property type="entry name" value="DUDULIN-RELATED"/>
    <property type="match status" value="1"/>
</dbReference>
<evidence type="ECO:0000313" key="3">
    <source>
        <dbReference type="EMBL" id="GGN99776.1"/>
    </source>
</evidence>
<dbReference type="InterPro" id="IPR028939">
    <property type="entry name" value="P5C_Rdtase_cat_N"/>
</dbReference>